<name>A0AAW2WB66_9LAMI</name>
<accession>A0AAW2WB66</accession>
<evidence type="ECO:0008006" key="2">
    <source>
        <dbReference type="Google" id="ProtNLM"/>
    </source>
</evidence>
<reference evidence="1" key="2">
    <citation type="journal article" date="2024" name="Plant">
        <title>Genomic evolution and insights into agronomic trait innovations of Sesamum species.</title>
        <authorList>
            <person name="Miao H."/>
            <person name="Wang L."/>
            <person name="Qu L."/>
            <person name="Liu H."/>
            <person name="Sun Y."/>
            <person name="Le M."/>
            <person name="Wang Q."/>
            <person name="Wei S."/>
            <person name="Zheng Y."/>
            <person name="Lin W."/>
            <person name="Duan Y."/>
            <person name="Cao H."/>
            <person name="Xiong S."/>
            <person name="Wang X."/>
            <person name="Wei L."/>
            <person name="Li C."/>
            <person name="Ma Q."/>
            <person name="Ju M."/>
            <person name="Zhao R."/>
            <person name="Li G."/>
            <person name="Mu C."/>
            <person name="Tian Q."/>
            <person name="Mei H."/>
            <person name="Zhang T."/>
            <person name="Gao T."/>
            <person name="Zhang H."/>
        </authorList>
    </citation>
    <scope>NUCLEOTIDE SEQUENCE</scope>
    <source>
        <strain evidence="1">KEN1</strain>
    </source>
</reference>
<comment type="caution">
    <text evidence="1">The sequence shown here is derived from an EMBL/GenBank/DDBJ whole genome shotgun (WGS) entry which is preliminary data.</text>
</comment>
<proteinExistence type="predicted"/>
<dbReference type="AlphaFoldDB" id="A0AAW2WB66"/>
<gene>
    <name evidence="1" type="ORF">Slati_2389200</name>
</gene>
<dbReference type="PANTHER" id="PTHR33116">
    <property type="entry name" value="REVERSE TRANSCRIPTASE ZINC-BINDING DOMAIN-CONTAINING PROTEIN-RELATED-RELATED"/>
    <property type="match status" value="1"/>
</dbReference>
<reference evidence="1" key="1">
    <citation type="submission" date="2020-06" db="EMBL/GenBank/DDBJ databases">
        <authorList>
            <person name="Li T."/>
            <person name="Hu X."/>
            <person name="Zhang T."/>
            <person name="Song X."/>
            <person name="Zhang H."/>
            <person name="Dai N."/>
            <person name="Sheng W."/>
            <person name="Hou X."/>
            <person name="Wei L."/>
        </authorList>
    </citation>
    <scope>NUCLEOTIDE SEQUENCE</scope>
    <source>
        <strain evidence="1">KEN1</strain>
        <tissue evidence="1">Leaf</tissue>
    </source>
</reference>
<evidence type="ECO:0000313" key="1">
    <source>
        <dbReference type="EMBL" id="KAL0439062.1"/>
    </source>
</evidence>
<dbReference type="EMBL" id="JACGWN010000008">
    <property type="protein sequence ID" value="KAL0439062.1"/>
    <property type="molecule type" value="Genomic_DNA"/>
</dbReference>
<organism evidence="1">
    <name type="scientific">Sesamum latifolium</name>
    <dbReference type="NCBI Taxonomy" id="2727402"/>
    <lineage>
        <taxon>Eukaryota</taxon>
        <taxon>Viridiplantae</taxon>
        <taxon>Streptophyta</taxon>
        <taxon>Embryophyta</taxon>
        <taxon>Tracheophyta</taxon>
        <taxon>Spermatophyta</taxon>
        <taxon>Magnoliopsida</taxon>
        <taxon>eudicotyledons</taxon>
        <taxon>Gunneridae</taxon>
        <taxon>Pentapetalae</taxon>
        <taxon>asterids</taxon>
        <taxon>lamiids</taxon>
        <taxon>Lamiales</taxon>
        <taxon>Pedaliaceae</taxon>
        <taxon>Sesamum</taxon>
    </lineage>
</organism>
<sequence>MIQKFLGEHNKFVEDTEDLQHLISRHFAEIFGSCYPSAEDVERRTEYVLAKVDERMNYELLQPYTAEQVQKAIFQMAPLKSLGQWRAPSISHLLFADDKQIYCQTNHQSINSIKRILDTYAKASGQVIDYEKSHMVLNKNTDQASRETLSQILGLRPEEHNEKYLGLPSMIGRSKRGVFLKIRDRVWKQVEGWNERNLSQAGQSIMIKLVIQAISTFAMSVFGILDSLLNEIQRMTFFFFGITKRKRRSTGSVGLDYARGNLKEAWDFDV</sequence>
<protein>
    <recommendedName>
        <fullName evidence="2">Reverse transcriptase</fullName>
    </recommendedName>
</protein>
<dbReference type="PANTHER" id="PTHR33116:SF86">
    <property type="entry name" value="REVERSE TRANSCRIPTASE DOMAIN-CONTAINING PROTEIN"/>
    <property type="match status" value="1"/>
</dbReference>